<evidence type="ECO:0000313" key="1">
    <source>
        <dbReference type="EMBL" id="CDM28957.1"/>
    </source>
</evidence>
<sequence length="53" mass="6005">MHGQTTVDAIFGKESDIFSLRSKLPVCSEFEQYFDSGEIVIVPDVNTRITNRL</sequence>
<accession>W6QH57</accession>
<keyword evidence="2" id="KW-1185">Reference proteome</keyword>
<reference evidence="1" key="1">
    <citation type="journal article" date="2014" name="Nat. Commun.">
        <title>Multiple recent horizontal transfers of a large genomic region in cheese making fungi.</title>
        <authorList>
            <person name="Cheeseman K."/>
            <person name="Ropars J."/>
            <person name="Renault P."/>
            <person name="Dupont J."/>
            <person name="Gouzy J."/>
            <person name="Branca A."/>
            <person name="Abraham A.L."/>
            <person name="Ceppi M."/>
            <person name="Conseiller E."/>
            <person name="Debuchy R."/>
            <person name="Malagnac F."/>
            <person name="Goarin A."/>
            <person name="Silar P."/>
            <person name="Lacoste S."/>
            <person name="Sallet E."/>
            <person name="Bensimon A."/>
            <person name="Giraud T."/>
            <person name="Brygoo Y."/>
        </authorList>
    </citation>
    <scope>NUCLEOTIDE SEQUENCE [LARGE SCALE GENOMIC DNA]</scope>
    <source>
        <strain evidence="1">FM164</strain>
    </source>
</reference>
<dbReference type="EMBL" id="HG792015">
    <property type="protein sequence ID" value="CDM28957.1"/>
    <property type="molecule type" value="Genomic_DNA"/>
</dbReference>
<evidence type="ECO:0000313" key="2">
    <source>
        <dbReference type="Proteomes" id="UP000030686"/>
    </source>
</evidence>
<organism evidence="1 2">
    <name type="scientific">Penicillium roqueforti (strain FM164)</name>
    <dbReference type="NCBI Taxonomy" id="1365484"/>
    <lineage>
        <taxon>Eukaryota</taxon>
        <taxon>Fungi</taxon>
        <taxon>Dikarya</taxon>
        <taxon>Ascomycota</taxon>
        <taxon>Pezizomycotina</taxon>
        <taxon>Eurotiomycetes</taxon>
        <taxon>Eurotiomycetidae</taxon>
        <taxon>Eurotiales</taxon>
        <taxon>Aspergillaceae</taxon>
        <taxon>Penicillium</taxon>
    </lineage>
</organism>
<proteinExistence type="predicted"/>
<dbReference type="AlphaFoldDB" id="W6QH57"/>
<dbReference type="Proteomes" id="UP000030686">
    <property type="component" value="Unassembled WGS sequence"/>
</dbReference>
<name>W6QH57_PENRF</name>
<protein>
    <submittedName>
        <fullName evidence="1">Genomic scaffold, ProqFM164S01</fullName>
    </submittedName>
</protein>
<gene>
    <name evidence="1" type="ORF">PROQFM164_S01g002768</name>
</gene>